<feature type="domain" description="N-acetyltransferase" evidence="1">
    <location>
        <begin position="1"/>
        <end position="151"/>
    </location>
</feature>
<name>A0A511RLQ1_9DEIN</name>
<dbReference type="InterPro" id="IPR016181">
    <property type="entry name" value="Acyl_CoA_acyltransferase"/>
</dbReference>
<accession>A0A511RLQ1</accession>
<dbReference type="AlphaFoldDB" id="A0A511RLQ1"/>
<evidence type="ECO:0000313" key="2">
    <source>
        <dbReference type="EMBL" id="GEM89726.1"/>
    </source>
</evidence>
<protein>
    <submittedName>
        <fullName evidence="2">Fe-S-binding reductase</fullName>
    </submittedName>
</protein>
<dbReference type="PROSITE" id="PS51186">
    <property type="entry name" value="GNAT"/>
    <property type="match status" value="1"/>
</dbReference>
<dbReference type="Proteomes" id="UP000321827">
    <property type="component" value="Unassembled WGS sequence"/>
</dbReference>
<sequence>MHFRFLEEPDFAELQALERRVFPDRPDAFYRTAPAALRFYARSGHSFVASGGDRILGFVLAQAVWQGDRATVLATRIAAESTEVYAGLLRALVKSAYDANAYEVALLAEPGERPELDRALAEVQLADRGRRLHTRVLGGRGARGETGGVLE</sequence>
<dbReference type="InterPro" id="IPR018987">
    <property type="entry name" value="DUF1999"/>
</dbReference>
<organism evidence="2 3">
    <name type="scientific">Oceanithermus desulfurans NBRC 100063</name>
    <dbReference type="NCBI Taxonomy" id="1227550"/>
    <lineage>
        <taxon>Bacteria</taxon>
        <taxon>Thermotogati</taxon>
        <taxon>Deinococcota</taxon>
        <taxon>Deinococci</taxon>
        <taxon>Thermales</taxon>
        <taxon>Thermaceae</taxon>
        <taxon>Oceanithermus</taxon>
    </lineage>
</organism>
<dbReference type="GO" id="GO:0016747">
    <property type="term" value="F:acyltransferase activity, transferring groups other than amino-acyl groups"/>
    <property type="evidence" value="ECO:0007669"/>
    <property type="project" value="InterPro"/>
</dbReference>
<gene>
    <name evidence="2" type="ORF">ODE01S_11600</name>
</gene>
<evidence type="ECO:0000313" key="3">
    <source>
        <dbReference type="Proteomes" id="UP000321827"/>
    </source>
</evidence>
<evidence type="ECO:0000259" key="1">
    <source>
        <dbReference type="PROSITE" id="PS51186"/>
    </source>
</evidence>
<reference evidence="2 3" key="1">
    <citation type="submission" date="2019-07" db="EMBL/GenBank/DDBJ databases">
        <title>Whole genome shotgun sequence of Oceanithermus desulfurans NBRC 100063.</title>
        <authorList>
            <person name="Hosoyama A."/>
            <person name="Uohara A."/>
            <person name="Ohji S."/>
            <person name="Ichikawa N."/>
        </authorList>
    </citation>
    <scope>NUCLEOTIDE SEQUENCE [LARGE SCALE GENOMIC DNA]</scope>
    <source>
        <strain evidence="2 3">NBRC 100063</strain>
    </source>
</reference>
<dbReference type="OrthoDB" id="32093at2"/>
<comment type="caution">
    <text evidence="2">The sequence shown here is derived from an EMBL/GenBank/DDBJ whole genome shotgun (WGS) entry which is preliminary data.</text>
</comment>
<dbReference type="Gene3D" id="3.40.630.30">
    <property type="match status" value="1"/>
</dbReference>
<dbReference type="Pfam" id="PF09390">
    <property type="entry name" value="DUF1999"/>
    <property type="match status" value="1"/>
</dbReference>
<proteinExistence type="predicted"/>
<dbReference type="RefSeq" id="WP_147146789.1">
    <property type="nucleotide sequence ID" value="NZ_BJXN01000006.1"/>
</dbReference>
<dbReference type="EMBL" id="BJXN01000006">
    <property type="protein sequence ID" value="GEM89726.1"/>
    <property type="molecule type" value="Genomic_DNA"/>
</dbReference>
<dbReference type="SUPFAM" id="SSF55729">
    <property type="entry name" value="Acyl-CoA N-acyltransferases (Nat)"/>
    <property type="match status" value="1"/>
</dbReference>
<dbReference type="InterPro" id="IPR000182">
    <property type="entry name" value="GNAT_dom"/>
</dbReference>